<reference evidence="1 2" key="1">
    <citation type="submission" date="2014-02" db="EMBL/GenBank/DDBJ databases">
        <title>Expanding our view of genomic diversity in Candidatus Accumulibacter clades.</title>
        <authorList>
            <person name="Skennerton C.T."/>
            <person name="Barr J.J."/>
            <person name="Slater F.R."/>
            <person name="Bond P.L."/>
            <person name="Tyson G.W."/>
        </authorList>
    </citation>
    <scope>NUCLEOTIDE SEQUENCE [LARGE SCALE GENOMIC DNA]</scope>
    <source>
        <strain evidence="2">BA-91</strain>
    </source>
</reference>
<gene>
    <name evidence="1" type="ORF">AW09_001420</name>
</gene>
<organism evidence="1 2">
    <name type="scientific">Candidatus Accumulibacter phosphatis</name>
    <dbReference type="NCBI Taxonomy" id="327160"/>
    <lineage>
        <taxon>Bacteria</taxon>
        <taxon>Pseudomonadati</taxon>
        <taxon>Pseudomonadota</taxon>
        <taxon>Betaproteobacteria</taxon>
        <taxon>Candidatus Accumulibacter</taxon>
    </lineage>
</organism>
<dbReference type="AlphaFoldDB" id="A0A080LX69"/>
<accession>A0A080LX69</accession>
<name>A0A080LX69_9PROT</name>
<proteinExistence type="predicted"/>
<evidence type="ECO:0000313" key="1">
    <source>
        <dbReference type="EMBL" id="KFB73323.1"/>
    </source>
</evidence>
<evidence type="ECO:0000313" key="2">
    <source>
        <dbReference type="Proteomes" id="UP000020077"/>
    </source>
</evidence>
<protein>
    <submittedName>
        <fullName evidence="1">Uncharacterized protein</fullName>
    </submittedName>
</protein>
<comment type="caution">
    <text evidence="1">The sequence shown here is derived from an EMBL/GenBank/DDBJ whole genome shotgun (WGS) entry which is preliminary data.</text>
</comment>
<dbReference type="EMBL" id="JDVG02000246">
    <property type="protein sequence ID" value="KFB73323.1"/>
    <property type="molecule type" value="Genomic_DNA"/>
</dbReference>
<sequence>MEAVITNPTELRQAGFRALVEALGWVNAVRFIRQYDPGSGNYTEERQALLPDWDAATLVQKARELQQARSKGA</sequence>
<dbReference type="Proteomes" id="UP000020077">
    <property type="component" value="Unassembled WGS sequence"/>
</dbReference>